<protein>
    <submittedName>
        <fullName evidence="1">Uncharacterized protein</fullName>
    </submittedName>
</protein>
<reference evidence="1 2" key="1">
    <citation type="journal article" date="2019" name="Commun. Biol.">
        <title>The bagworm genome reveals a unique fibroin gene that provides high tensile strength.</title>
        <authorList>
            <person name="Kono N."/>
            <person name="Nakamura H."/>
            <person name="Ohtoshi R."/>
            <person name="Tomita M."/>
            <person name="Numata K."/>
            <person name="Arakawa K."/>
        </authorList>
    </citation>
    <scope>NUCLEOTIDE SEQUENCE [LARGE SCALE GENOMIC DNA]</scope>
</reference>
<comment type="caution">
    <text evidence="1">The sequence shown here is derived from an EMBL/GenBank/DDBJ whole genome shotgun (WGS) entry which is preliminary data.</text>
</comment>
<sequence length="70" mass="7827">MYTQVCDHNRSWILTTPEELLVSYPEDKVSHTMTGGALLPEPLSWRAAPFLGGTGAGAQKWAFHEPCRLR</sequence>
<keyword evidence="2" id="KW-1185">Reference proteome</keyword>
<dbReference type="AlphaFoldDB" id="A0A4C2A0U9"/>
<gene>
    <name evidence="1" type="ORF">EVAR_91636_1</name>
</gene>
<evidence type="ECO:0000313" key="1">
    <source>
        <dbReference type="EMBL" id="GBP94356.1"/>
    </source>
</evidence>
<dbReference type="EMBL" id="BGZK01002494">
    <property type="protein sequence ID" value="GBP94356.1"/>
    <property type="molecule type" value="Genomic_DNA"/>
</dbReference>
<dbReference type="Proteomes" id="UP000299102">
    <property type="component" value="Unassembled WGS sequence"/>
</dbReference>
<proteinExistence type="predicted"/>
<name>A0A4C2A0U9_EUMVA</name>
<accession>A0A4C2A0U9</accession>
<organism evidence="1 2">
    <name type="scientific">Eumeta variegata</name>
    <name type="common">Bagworm moth</name>
    <name type="synonym">Eumeta japonica</name>
    <dbReference type="NCBI Taxonomy" id="151549"/>
    <lineage>
        <taxon>Eukaryota</taxon>
        <taxon>Metazoa</taxon>
        <taxon>Ecdysozoa</taxon>
        <taxon>Arthropoda</taxon>
        <taxon>Hexapoda</taxon>
        <taxon>Insecta</taxon>
        <taxon>Pterygota</taxon>
        <taxon>Neoptera</taxon>
        <taxon>Endopterygota</taxon>
        <taxon>Lepidoptera</taxon>
        <taxon>Glossata</taxon>
        <taxon>Ditrysia</taxon>
        <taxon>Tineoidea</taxon>
        <taxon>Psychidae</taxon>
        <taxon>Oiketicinae</taxon>
        <taxon>Eumeta</taxon>
    </lineage>
</organism>
<evidence type="ECO:0000313" key="2">
    <source>
        <dbReference type="Proteomes" id="UP000299102"/>
    </source>
</evidence>